<dbReference type="Gene3D" id="3.40.50.300">
    <property type="entry name" value="P-loop containing nucleotide triphosphate hydrolases"/>
    <property type="match status" value="1"/>
</dbReference>
<dbReference type="CDD" id="cd09912">
    <property type="entry name" value="DLP_2"/>
    <property type="match status" value="1"/>
</dbReference>
<evidence type="ECO:0000256" key="2">
    <source>
        <dbReference type="SAM" id="Phobius"/>
    </source>
</evidence>
<evidence type="ECO:0000259" key="3">
    <source>
        <dbReference type="Pfam" id="PF01926"/>
    </source>
</evidence>
<dbReference type="Proteomes" id="UP000306196">
    <property type="component" value="Unassembled WGS sequence"/>
</dbReference>
<protein>
    <recommendedName>
        <fullName evidence="3">G domain-containing protein</fullName>
    </recommendedName>
</protein>
<feature type="coiled-coil region" evidence="1">
    <location>
        <begin position="558"/>
        <end position="585"/>
    </location>
</feature>
<evidence type="ECO:0000313" key="5">
    <source>
        <dbReference type="Proteomes" id="UP000306196"/>
    </source>
</evidence>
<evidence type="ECO:0000256" key="1">
    <source>
        <dbReference type="SAM" id="Coils"/>
    </source>
</evidence>
<organism evidence="4 5">
    <name type="scientific">Phragmitibacter flavus</name>
    <dbReference type="NCBI Taxonomy" id="2576071"/>
    <lineage>
        <taxon>Bacteria</taxon>
        <taxon>Pseudomonadati</taxon>
        <taxon>Verrucomicrobiota</taxon>
        <taxon>Verrucomicrobiia</taxon>
        <taxon>Verrucomicrobiales</taxon>
        <taxon>Verrucomicrobiaceae</taxon>
        <taxon>Phragmitibacter</taxon>
    </lineage>
</organism>
<feature type="domain" description="G" evidence="3">
    <location>
        <begin position="51"/>
        <end position="177"/>
    </location>
</feature>
<sequence>MIGKDYFDVRSRLMAVLEDLGSLAKEVGAETRQMSVMDNLSHSLRDPFVFVVTGEVNVGKSTFLNALFGEEFCRTGVMPTTDKIHFFKHGTKLKRVPISDTLEEVHVPADFLKDFHVVDTPGTNSIESEHQEITERFMPSADMVIFVFSAMNPWGASAWQFLEKVHRTWMRNVVFVLQQCDLRAPEELEAIQSYMKQLCKQRFGREFVLFPVSGKKAFLARSSGLDRERLLAESGFTALEEHISKSIGSAGSRVGKLGMAMKIAQDILVSLKKLVGGRDEEQEERKRILKGLEHSLSSVQARTQAKFGPTLEGTVSDFSQASAGLVNRLREGHVPGNALAYFFSKKTWSTDGMEQKLIEEALSTGTKRWEHAALILEDDVEHSSMQFGTAVRDRLKVELPETGLKPEPAFWDAHKRRFKERLEELHREIARGLKLESLLQPGWQESSRLAFFAVLAAVLLVMGGGALGGLAPRLANESLDADGWKMVGAALALVGAVVGWVLWKKSGAKLLKLTTAVDEKLALAKKELREKLEVHLGDELRVVYAHFDGVLQPARSKLNEQESRHNGLQQQVKDMSAKLEKLNKDHKALSAPRKD</sequence>
<comment type="caution">
    <text evidence="4">The sequence shown here is derived from an EMBL/GenBank/DDBJ whole genome shotgun (WGS) entry which is preliminary data.</text>
</comment>
<keyword evidence="1" id="KW-0175">Coiled coil</keyword>
<keyword evidence="2" id="KW-0472">Membrane</keyword>
<feature type="transmembrane region" description="Helical" evidence="2">
    <location>
        <begin position="449"/>
        <end position="471"/>
    </location>
</feature>
<dbReference type="AlphaFoldDB" id="A0A5R8K776"/>
<dbReference type="RefSeq" id="WP_138088856.1">
    <property type="nucleotide sequence ID" value="NZ_VAUV01000030.1"/>
</dbReference>
<dbReference type="InterPro" id="IPR051943">
    <property type="entry name" value="TRAFAC_Dynamin-like_GTPase"/>
</dbReference>
<dbReference type="EMBL" id="VAUV01000030">
    <property type="protein sequence ID" value="TLD68221.1"/>
    <property type="molecule type" value="Genomic_DNA"/>
</dbReference>
<dbReference type="PANTHER" id="PTHR43681">
    <property type="entry name" value="TRANSMEMBRANE GTPASE FZO"/>
    <property type="match status" value="1"/>
</dbReference>
<dbReference type="InterPro" id="IPR006073">
    <property type="entry name" value="GTP-bd"/>
</dbReference>
<accession>A0A5R8K776</accession>
<dbReference type="GO" id="GO:0005525">
    <property type="term" value="F:GTP binding"/>
    <property type="evidence" value="ECO:0007669"/>
    <property type="project" value="InterPro"/>
</dbReference>
<keyword evidence="2" id="KW-1133">Transmembrane helix</keyword>
<dbReference type="InterPro" id="IPR027417">
    <property type="entry name" value="P-loop_NTPase"/>
</dbReference>
<dbReference type="OrthoDB" id="9802035at2"/>
<reference evidence="4 5" key="1">
    <citation type="submission" date="2019-05" db="EMBL/GenBank/DDBJ databases">
        <title>Verrucobacter flavum gen. nov., sp. nov. a new member of the family Verrucomicrobiaceae.</title>
        <authorList>
            <person name="Szuroczki S."/>
            <person name="Abbaszade G."/>
            <person name="Szabo A."/>
            <person name="Felfoldi T."/>
            <person name="Schumann P."/>
            <person name="Boka K."/>
            <person name="Keki Z."/>
            <person name="Toumi M."/>
            <person name="Toth E."/>
        </authorList>
    </citation>
    <scope>NUCLEOTIDE SEQUENCE [LARGE SCALE GENOMIC DNA]</scope>
    <source>
        <strain evidence="4 5">MG-N-17</strain>
    </source>
</reference>
<evidence type="ECO:0000313" key="4">
    <source>
        <dbReference type="EMBL" id="TLD68221.1"/>
    </source>
</evidence>
<feature type="transmembrane region" description="Helical" evidence="2">
    <location>
        <begin position="483"/>
        <end position="503"/>
    </location>
</feature>
<dbReference type="Pfam" id="PF01926">
    <property type="entry name" value="MMR_HSR1"/>
    <property type="match status" value="1"/>
</dbReference>
<dbReference type="SUPFAM" id="SSF52540">
    <property type="entry name" value="P-loop containing nucleoside triphosphate hydrolases"/>
    <property type="match status" value="1"/>
</dbReference>
<name>A0A5R8K776_9BACT</name>
<keyword evidence="5" id="KW-1185">Reference proteome</keyword>
<dbReference type="PANTHER" id="PTHR43681:SF1">
    <property type="entry name" value="SARCALUMENIN"/>
    <property type="match status" value="1"/>
</dbReference>
<keyword evidence="2" id="KW-0812">Transmembrane</keyword>
<proteinExistence type="predicted"/>
<gene>
    <name evidence="4" type="ORF">FEM03_23730</name>
</gene>